<dbReference type="RefSeq" id="WP_138210636.1">
    <property type="nucleotide sequence ID" value="NZ_CBCRUQ010000021.1"/>
</dbReference>
<proteinExistence type="predicted"/>
<organism evidence="5 6">
    <name type="scientific">Hathewaya histolytica</name>
    <name type="common">Clostridium histolyticum</name>
    <dbReference type="NCBI Taxonomy" id="1498"/>
    <lineage>
        <taxon>Bacteria</taxon>
        <taxon>Bacillati</taxon>
        <taxon>Bacillota</taxon>
        <taxon>Clostridia</taxon>
        <taxon>Eubacteriales</taxon>
        <taxon>Clostridiaceae</taxon>
        <taxon>Hathewaya</taxon>
    </lineage>
</organism>
<feature type="domain" description="ATP-cone" evidence="4">
    <location>
        <begin position="1"/>
        <end position="88"/>
    </location>
</feature>
<dbReference type="KEGG" id="hhw:NCTC503_02061"/>
<dbReference type="Pfam" id="PF03477">
    <property type="entry name" value="ATP-cone"/>
    <property type="match status" value="1"/>
</dbReference>
<dbReference type="OrthoDB" id="1955101at2"/>
<dbReference type="Proteomes" id="UP000308489">
    <property type="component" value="Chromosome 1"/>
</dbReference>
<evidence type="ECO:0000256" key="2">
    <source>
        <dbReference type="ARBA" id="ARBA00022840"/>
    </source>
</evidence>
<dbReference type="InterPro" id="IPR005144">
    <property type="entry name" value="ATP-cone_dom"/>
</dbReference>
<evidence type="ECO:0000256" key="3">
    <source>
        <dbReference type="PROSITE-ProRule" id="PRU00492"/>
    </source>
</evidence>
<gene>
    <name evidence="5" type="ORF">NCTC503_02061</name>
</gene>
<evidence type="ECO:0000259" key="4">
    <source>
        <dbReference type="PROSITE" id="PS51161"/>
    </source>
</evidence>
<dbReference type="EMBL" id="LR590481">
    <property type="protein sequence ID" value="VTQ93151.1"/>
    <property type="molecule type" value="Genomic_DNA"/>
</dbReference>
<name>A0A4U9RNY5_HATHI</name>
<keyword evidence="6" id="KW-1185">Reference proteome</keyword>
<dbReference type="GO" id="GO:0005524">
    <property type="term" value="F:ATP binding"/>
    <property type="evidence" value="ECO:0007669"/>
    <property type="project" value="UniProtKB-UniRule"/>
</dbReference>
<keyword evidence="1 3" id="KW-0547">Nucleotide-binding</keyword>
<evidence type="ECO:0000313" key="6">
    <source>
        <dbReference type="Proteomes" id="UP000308489"/>
    </source>
</evidence>
<sequence>MKIIKRSGNIESFNLEKIRTSLENCANDVNVTLTEGDIKTILSDILSTLEKTRKDASPTSVYEIRGLIYTILINHKFETLCKAYMFEE</sequence>
<dbReference type="PROSITE" id="PS51161">
    <property type="entry name" value="ATP_CONE"/>
    <property type="match status" value="1"/>
</dbReference>
<keyword evidence="2 3" id="KW-0067">ATP-binding</keyword>
<accession>A0A4U9RNY5</accession>
<protein>
    <submittedName>
        <fullName evidence="5">Anaerobic ribonucleoside-triphosphate reductase</fullName>
    </submittedName>
</protein>
<evidence type="ECO:0000256" key="1">
    <source>
        <dbReference type="ARBA" id="ARBA00022741"/>
    </source>
</evidence>
<reference evidence="5 6" key="1">
    <citation type="submission" date="2019-05" db="EMBL/GenBank/DDBJ databases">
        <authorList>
            <consortium name="Pathogen Informatics"/>
        </authorList>
    </citation>
    <scope>NUCLEOTIDE SEQUENCE [LARGE SCALE GENOMIC DNA]</scope>
    <source>
        <strain evidence="5 6">NCTC503</strain>
    </source>
</reference>
<evidence type="ECO:0000313" key="5">
    <source>
        <dbReference type="EMBL" id="VTQ93151.1"/>
    </source>
</evidence>
<dbReference type="AlphaFoldDB" id="A0A4U9RNY5"/>